<evidence type="ECO:0000313" key="3">
    <source>
        <dbReference type="Proteomes" id="UP000277671"/>
    </source>
</evidence>
<dbReference type="PANTHER" id="PTHR43798:SF33">
    <property type="entry name" value="HYDROLASE, PUTATIVE (AFU_ORTHOLOGUE AFUA_2G14860)-RELATED"/>
    <property type="match status" value="1"/>
</dbReference>
<dbReference type="InterPro" id="IPR050266">
    <property type="entry name" value="AB_hydrolase_sf"/>
</dbReference>
<evidence type="ECO:0000259" key="1">
    <source>
        <dbReference type="Pfam" id="PF12697"/>
    </source>
</evidence>
<protein>
    <submittedName>
        <fullName evidence="2">Pimeloyl-ACP methyl ester carboxylesterase</fullName>
    </submittedName>
</protein>
<keyword evidence="3" id="KW-1185">Reference proteome</keyword>
<sequence>MVTPTTYNLYAPELRLLGDHFGKGDDMSDAHQRYFGQLAGDTYGSADERPPLVLVHGLSYDRRQWEPLLRELEAVDPGRRVLTLDLPGHGGSPRRDSYHTDEVTQVIHEAVTDAGLESPIIVGHSLGGVLATIYAAEYPTRGAINIDQPLLVGGFGEALRQAEPVLRSPAYHQVWETMLAGMHIDLLPPAARELVRTATTPRQDLLLGYWNEVIVTPAEEMTERRTRDLKAIHSRGIAYRYVTGDEPNPAYRQWLESTLPGIAITVLPGTGHFPHLARPAEIARMLDA</sequence>
<dbReference type="SUPFAM" id="SSF53474">
    <property type="entry name" value="alpha/beta-Hydrolases"/>
    <property type="match status" value="1"/>
</dbReference>
<dbReference type="GO" id="GO:0003824">
    <property type="term" value="F:catalytic activity"/>
    <property type="evidence" value="ECO:0007669"/>
    <property type="project" value="UniProtKB-ARBA"/>
</dbReference>
<dbReference type="InterPro" id="IPR000073">
    <property type="entry name" value="AB_hydrolase_1"/>
</dbReference>
<evidence type="ECO:0000313" key="2">
    <source>
        <dbReference type="EMBL" id="RKR86386.1"/>
    </source>
</evidence>
<gene>
    <name evidence="2" type="ORF">BDK92_0610</name>
</gene>
<accession>A0A495JBL0</accession>
<dbReference type="GO" id="GO:0016020">
    <property type="term" value="C:membrane"/>
    <property type="evidence" value="ECO:0007669"/>
    <property type="project" value="TreeGrafter"/>
</dbReference>
<dbReference type="PANTHER" id="PTHR43798">
    <property type="entry name" value="MONOACYLGLYCEROL LIPASE"/>
    <property type="match status" value="1"/>
</dbReference>
<proteinExistence type="predicted"/>
<name>A0A495JBL0_9ACTN</name>
<dbReference type="InterPro" id="IPR029058">
    <property type="entry name" value="AB_hydrolase_fold"/>
</dbReference>
<feature type="domain" description="AB hydrolase-1" evidence="1">
    <location>
        <begin position="52"/>
        <end position="284"/>
    </location>
</feature>
<reference evidence="2 3" key="1">
    <citation type="submission" date="2018-10" db="EMBL/GenBank/DDBJ databases">
        <title>Sequencing the genomes of 1000 actinobacteria strains.</title>
        <authorList>
            <person name="Klenk H.-P."/>
        </authorList>
    </citation>
    <scope>NUCLEOTIDE SEQUENCE [LARGE SCALE GENOMIC DNA]</scope>
    <source>
        <strain evidence="2 3">DSM 45175</strain>
    </source>
</reference>
<comment type="caution">
    <text evidence="2">The sequence shown here is derived from an EMBL/GenBank/DDBJ whole genome shotgun (WGS) entry which is preliminary data.</text>
</comment>
<dbReference type="Pfam" id="PF12697">
    <property type="entry name" value="Abhydrolase_6"/>
    <property type="match status" value="1"/>
</dbReference>
<dbReference type="Gene3D" id="3.40.50.1820">
    <property type="entry name" value="alpha/beta hydrolase"/>
    <property type="match status" value="1"/>
</dbReference>
<dbReference type="Proteomes" id="UP000277671">
    <property type="component" value="Unassembled WGS sequence"/>
</dbReference>
<dbReference type="AlphaFoldDB" id="A0A495JBL0"/>
<dbReference type="RefSeq" id="WP_246016759.1">
    <property type="nucleotide sequence ID" value="NZ_RBKT01000001.1"/>
</dbReference>
<dbReference type="EMBL" id="RBKT01000001">
    <property type="protein sequence ID" value="RKR86386.1"/>
    <property type="molecule type" value="Genomic_DNA"/>
</dbReference>
<organism evidence="2 3">
    <name type="scientific">Micromonospora pisi</name>
    <dbReference type="NCBI Taxonomy" id="589240"/>
    <lineage>
        <taxon>Bacteria</taxon>
        <taxon>Bacillati</taxon>
        <taxon>Actinomycetota</taxon>
        <taxon>Actinomycetes</taxon>
        <taxon>Micromonosporales</taxon>
        <taxon>Micromonosporaceae</taxon>
        <taxon>Micromonospora</taxon>
    </lineage>
</organism>